<evidence type="ECO:0000313" key="3">
    <source>
        <dbReference type="Proteomes" id="UP001281614"/>
    </source>
</evidence>
<evidence type="ECO:0000259" key="1">
    <source>
        <dbReference type="Pfam" id="PF06985"/>
    </source>
</evidence>
<sequence>MRLINVNSFKLQEFSGSKIPPYAILSHTWGNEEVSFQDWQDLQEASKKAGYAKIYGACQQAKADGHEWLWVDTNCIDKTSSAELSEAINSMFRWYAQSQICYAYSQDIPTAATATESERDALMEQFRGSRWFTRGWTLQELLAPTSVVFYAHDWSHIGSRETSLSDEIHHATGIDRGYLINDGTNSPLSASASTKMSWLSKRDVTREEDLAYCMLGLFDINMPLLYGEGMKAFTRLQEEIVKSDNDHTIFCWEWVYPTTPTNWSSFLAPSPLAFRDSHRFRRLVETESLSMYQMTNAGLSIKLPVLRTGLECYIVGLDVENSEGAQAWIQVIGYDNGQTMYASREPFPPNPIMIRRGLFEPLGSSTLKSLVVRHKPREQSLTIPAWVKLKSAPLTDSSWAGRYGILPVFGSTKLRRTPWFPVHQLVPDDHDKIIWLDMRDKAGAVNINDIFISNILKKLDENQQEVRISLYLGFVAVKLDQRSSGWICRLHVAKDQASADPSEESEKMKESLMREIKQKGRVDFDRMGGSVKGMLRVQFWGQELPFFYGARVRLLLVNPDEDAKEAVMMPAEDYQIEHGSEVSSQSSTGAVWSRP</sequence>
<dbReference type="Proteomes" id="UP001281614">
    <property type="component" value="Unassembled WGS sequence"/>
</dbReference>
<reference evidence="2" key="1">
    <citation type="submission" date="2023-02" db="EMBL/GenBank/DDBJ databases">
        <title>Colletotrichum kahawae CIFC_Que2 genome sequencing and assembly.</title>
        <authorList>
            <person name="Baroncelli R."/>
        </authorList>
    </citation>
    <scope>NUCLEOTIDE SEQUENCE</scope>
    <source>
        <strain evidence="2">CIFC_Que2</strain>
    </source>
</reference>
<accession>A0AAE0D4E1</accession>
<gene>
    <name evidence="2" type="ORF">CKAH01_17729</name>
</gene>
<keyword evidence="3" id="KW-1185">Reference proteome</keyword>
<dbReference type="PANTHER" id="PTHR10622:SF10">
    <property type="entry name" value="HET DOMAIN-CONTAINING PROTEIN"/>
    <property type="match status" value="1"/>
</dbReference>
<evidence type="ECO:0000313" key="2">
    <source>
        <dbReference type="EMBL" id="KAK2752276.1"/>
    </source>
</evidence>
<organism evidence="2 3">
    <name type="scientific">Colletotrichum kahawae</name>
    <name type="common">Coffee berry disease fungus</name>
    <dbReference type="NCBI Taxonomy" id="34407"/>
    <lineage>
        <taxon>Eukaryota</taxon>
        <taxon>Fungi</taxon>
        <taxon>Dikarya</taxon>
        <taxon>Ascomycota</taxon>
        <taxon>Pezizomycotina</taxon>
        <taxon>Sordariomycetes</taxon>
        <taxon>Hypocreomycetidae</taxon>
        <taxon>Glomerellales</taxon>
        <taxon>Glomerellaceae</taxon>
        <taxon>Colletotrichum</taxon>
        <taxon>Colletotrichum gloeosporioides species complex</taxon>
    </lineage>
</organism>
<dbReference type="InterPro" id="IPR010730">
    <property type="entry name" value="HET"/>
</dbReference>
<proteinExistence type="predicted"/>
<protein>
    <submittedName>
        <fullName evidence="2">Het domain-containing protein</fullName>
    </submittedName>
</protein>
<name>A0AAE0D4E1_COLKA</name>
<comment type="caution">
    <text evidence="2">The sequence shown here is derived from an EMBL/GenBank/DDBJ whole genome shotgun (WGS) entry which is preliminary data.</text>
</comment>
<dbReference type="EMBL" id="VYYT01000252">
    <property type="protein sequence ID" value="KAK2752276.1"/>
    <property type="molecule type" value="Genomic_DNA"/>
</dbReference>
<dbReference type="Pfam" id="PF06985">
    <property type="entry name" value="HET"/>
    <property type="match status" value="1"/>
</dbReference>
<feature type="domain" description="Heterokaryon incompatibility" evidence="1">
    <location>
        <begin position="22"/>
        <end position="106"/>
    </location>
</feature>
<dbReference type="PANTHER" id="PTHR10622">
    <property type="entry name" value="HET DOMAIN-CONTAINING PROTEIN"/>
    <property type="match status" value="1"/>
</dbReference>
<dbReference type="AlphaFoldDB" id="A0AAE0D4E1"/>